<name>A0A1J0VWA0_9NOCA</name>
<keyword evidence="2" id="KW-1185">Reference proteome</keyword>
<evidence type="ECO:0000313" key="1">
    <source>
        <dbReference type="EMBL" id="APE36339.1"/>
    </source>
</evidence>
<dbReference type="EMBL" id="CP018082">
    <property type="protein sequence ID" value="APE36339.1"/>
    <property type="molecule type" value="Genomic_DNA"/>
</dbReference>
<dbReference type="KEGG" id="nsl:BOX37_23085"/>
<gene>
    <name evidence="1" type="ORF">BOX37_23085</name>
</gene>
<accession>A0A1J0VWA0</accession>
<proteinExistence type="predicted"/>
<protein>
    <submittedName>
        <fullName evidence="1">Uncharacterized protein</fullName>
    </submittedName>
</protein>
<evidence type="ECO:0000313" key="2">
    <source>
        <dbReference type="Proteomes" id="UP000183810"/>
    </source>
</evidence>
<dbReference type="AlphaFoldDB" id="A0A1J0VWA0"/>
<organism evidence="1 2">
    <name type="scientific">Nocardia mangyaensis</name>
    <dbReference type="NCBI Taxonomy" id="2213200"/>
    <lineage>
        <taxon>Bacteria</taxon>
        <taxon>Bacillati</taxon>
        <taxon>Actinomycetota</taxon>
        <taxon>Actinomycetes</taxon>
        <taxon>Mycobacteriales</taxon>
        <taxon>Nocardiaceae</taxon>
        <taxon>Nocardia</taxon>
    </lineage>
</organism>
<reference evidence="1" key="1">
    <citation type="submission" date="2016-11" db="EMBL/GenBank/DDBJ databases">
        <authorList>
            <person name="Jaros S."/>
            <person name="Januszkiewicz K."/>
            <person name="Wedrychowicz H."/>
        </authorList>
    </citation>
    <scope>NUCLEOTIDE SEQUENCE [LARGE SCALE GENOMIC DNA]</scope>
    <source>
        <strain evidence="1">Y48</strain>
    </source>
</reference>
<dbReference type="Proteomes" id="UP000183810">
    <property type="component" value="Chromosome"/>
</dbReference>
<sequence>MLIAASLTAVACQGGQATDSMPEGGFWSTGAVSDDEKLAVIQKVRAIDVCALLPRESLAALGQVSEVENVQPDQCRANIAVDGHPGGIAATWSVGTSYGVVEPTMGEPVVERAMGDVRVLYRDEPSTSADPQVRDSCDARAAFVSGADLMLSVRAPQDACATVEDLLRIALVQWRDEPAHGSSPDSDRTAITGADPCAVAAFLGTRVPVADHGIATCRLTVDGHEAIVTFGYGPERSVTSATPAFAAGPGQVYRSEGAQSDITSLTAIVGPALAASAADSLLGPQVPTVRVTTDAAVAEKIMREALALLP</sequence>